<protein>
    <recommendedName>
        <fullName evidence="5">5-formyltetrahydrofolate cyclo-ligase</fullName>
        <ecNumber evidence="5">6.3.3.2</ecNumber>
    </recommendedName>
</protein>
<keyword evidence="2 4" id="KW-0547">Nucleotide-binding</keyword>
<evidence type="ECO:0000313" key="6">
    <source>
        <dbReference type="EMBL" id="EPD97589.1"/>
    </source>
</evidence>
<dbReference type="InterPro" id="IPR002698">
    <property type="entry name" value="FTHF_cligase"/>
</dbReference>
<gene>
    <name evidence="6" type="ORF">HMPREF1476_02255</name>
</gene>
<dbReference type="SUPFAM" id="SSF100950">
    <property type="entry name" value="NagB/RpiA/CoA transferase-like"/>
    <property type="match status" value="1"/>
</dbReference>
<keyword evidence="5" id="KW-0479">Metal-binding</keyword>
<dbReference type="PANTHER" id="PTHR23407">
    <property type="entry name" value="ATPASE INHIBITOR/5-FORMYLTETRAHYDROFOLATE CYCLO-LIGASE"/>
    <property type="match status" value="1"/>
</dbReference>
<proteinExistence type="inferred from homology"/>
<dbReference type="InterPro" id="IPR024185">
    <property type="entry name" value="FTHF_cligase-like_sf"/>
</dbReference>
<accession>S3CA56</accession>
<keyword evidence="5" id="KW-0460">Magnesium</keyword>
<comment type="similarity">
    <text evidence="1 5">Belongs to the 5-formyltetrahydrofolate cyclo-ligase family.</text>
</comment>
<dbReference type="GO" id="GO:0009396">
    <property type="term" value="P:folic acid-containing compound biosynthetic process"/>
    <property type="evidence" value="ECO:0007669"/>
    <property type="project" value="TreeGrafter"/>
</dbReference>
<dbReference type="PANTHER" id="PTHR23407:SF1">
    <property type="entry name" value="5-FORMYLTETRAHYDROFOLATE CYCLO-LIGASE"/>
    <property type="match status" value="1"/>
</dbReference>
<keyword evidence="3 4" id="KW-0067">ATP-binding</keyword>
<comment type="catalytic activity">
    <reaction evidence="5">
        <text>(6S)-5-formyl-5,6,7,8-tetrahydrofolate + ATP = (6R)-5,10-methenyltetrahydrofolate + ADP + phosphate</text>
        <dbReference type="Rhea" id="RHEA:10488"/>
        <dbReference type="ChEBI" id="CHEBI:30616"/>
        <dbReference type="ChEBI" id="CHEBI:43474"/>
        <dbReference type="ChEBI" id="CHEBI:57455"/>
        <dbReference type="ChEBI" id="CHEBI:57457"/>
        <dbReference type="ChEBI" id="CHEBI:456216"/>
        <dbReference type="EC" id="6.3.3.2"/>
    </reaction>
</comment>
<dbReference type="PATRIC" id="fig|1203554.3.peg.2339"/>
<evidence type="ECO:0000256" key="4">
    <source>
        <dbReference type="PIRSR" id="PIRSR006806-1"/>
    </source>
</evidence>
<dbReference type="Pfam" id="PF01812">
    <property type="entry name" value="5-FTHF_cyc-lig"/>
    <property type="match status" value="1"/>
</dbReference>
<name>S3CA56_9BURK</name>
<keyword evidence="6" id="KW-0436">Ligase</keyword>
<dbReference type="GO" id="GO:0030272">
    <property type="term" value="F:5-formyltetrahydrofolate cyclo-ligase activity"/>
    <property type="evidence" value="ECO:0007669"/>
    <property type="project" value="UniProtKB-EC"/>
</dbReference>
<evidence type="ECO:0000256" key="3">
    <source>
        <dbReference type="ARBA" id="ARBA00022840"/>
    </source>
</evidence>
<reference evidence="6 7" key="1">
    <citation type="submission" date="2013-04" db="EMBL/GenBank/DDBJ databases">
        <title>The Genome Sequence of Sutterella wadsworthensis HGA0223.</title>
        <authorList>
            <consortium name="The Broad Institute Genomics Platform"/>
            <person name="Earl A."/>
            <person name="Ward D."/>
            <person name="Feldgarden M."/>
            <person name="Gevers D."/>
            <person name="Schmidt T.M."/>
            <person name="Dover J."/>
            <person name="Dai D."/>
            <person name="Walker B."/>
            <person name="Young S."/>
            <person name="Zeng Q."/>
            <person name="Gargeya S."/>
            <person name="Fitzgerald M."/>
            <person name="Haas B."/>
            <person name="Abouelleil A."/>
            <person name="Allen A.W."/>
            <person name="Alvarado L."/>
            <person name="Arachchi H.M."/>
            <person name="Berlin A.M."/>
            <person name="Chapman S.B."/>
            <person name="Gainer-Dewar J."/>
            <person name="Goldberg J."/>
            <person name="Griggs A."/>
            <person name="Gujja S."/>
            <person name="Hansen M."/>
            <person name="Howarth C."/>
            <person name="Imamovic A."/>
            <person name="Ireland A."/>
            <person name="Larimer J."/>
            <person name="McCowan C."/>
            <person name="Murphy C."/>
            <person name="Pearson M."/>
            <person name="Poon T.W."/>
            <person name="Priest M."/>
            <person name="Roberts A."/>
            <person name="Saif S."/>
            <person name="Shea T."/>
            <person name="Sisk P."/>
            <person name="Sykes S."/>
            <person name="Wortman J."/>
            <person name="Nusbaum C."/>
            <person name="Birren B."/>
        </authorList>
    </citation>
    <scope>NUCLEOTIDE SEQUENCE [LARGE SCALE GENOMIC DNA]</scope>
    <source>
        <strain evidence="6 7">HGA0223</strain>
    </source>
</reference>
<organism evidence="6 7">
    <name type="scientific">Sutterella wadsworthensis HGA0223</name>
    <dbReference type="NCBI Taxonomy" id="1203554"/>
    <lineage>
        <taxon>Bacteria</taxon>
        <taxon>Pseudomonadati</taxon>
        <taxon>Pseudomonadota</taxon>
        <taxon>Betaproteobacteria</taxon>
        <taxon>Burkholderiales</taxon>
        <taxon>Sutterellaceae</taxon>
        <taxon>Sutterella</taxon>
    </lineage>
</organism>
<evidence type="ECO:0000256" key="1">
    <source>
        <dbReference type="ARBA" id="ARBA00010638"/>
    </source>
</evidence>
<dbReference type="GO" id="GO:0005524">
    <property type="term" value="F:ATP binding"/>
    <property type="evidence" value="ECO:0007669"/>
    <property type="project" value="UniProtKB-KW"/>
</dbReference>
<dbReference type="AlphaFoldDB" id="S3CA56"/>
<dbReference type="InterPro" id="IPR037171">
    <property type="entry name" value="NagB/RpiA_transferase-like"/>
</dbReference>
<dbReference type="PIRSF" id="PIRSF006806">
    <property type="entry name" value="FTHF_cligase"/>
    <property type="match status" value="1"/>
</dbReference>
<evidence type="ECO:0000256" key="2">
    <source>
        <dbReference type="ARBA" id="ARBA00022741"/>
    </source>
</evidence>
<dbReference type="STRING" id="1203554.HMPREF1476_02255"/>
<evidence type="ECO:0000313" key="7">
    <source>
        <dbReference type="Proteomes" id="UP000014400"/>
    </source>
</evidence>
<dbReference type="GO" id="GO:0046872">
    <property type="term" value="F:metal ion binding"/>
    <property type="evidence" value="ECO:0007669"/>
    <property type="project" value="UniProtKB-KW"/>
</dbReference>
<comment type="cofactor">
    <cofactor evidence="5">
        <name>Mg(2+)</name>
        <dbReference type="ChEBI" id="CHEBI:18420"/>
    </cofactor>
</comment>
<dbReference type="NCBIfam" id="TIGR02727">
    <property type="entry name" value="MTHFS_bact"/>
    <property type="match status" value="1"/>
</dbReference>
<dbReference type="Gene3D" id="3.40.50.10420">
    <property type="entry name" value="NagB/RpiA/CoA transferase-like"/>
    <property type="match status" value="1"/>
</dbReference>
<feature type="binding site" evidence="4">
    <location>
        <position position="54"/>
    </location>
    <ligand>
        <name>substrate</name>
    </ligand>
</feature>
<dbReference type="EC" id="6.3.3.2" evidence="5"/>
<comment type="caution">
    <text evidence="6">The sequence shown here is derived from an EMBL/GenBank/DDBJ whole genome shotgun (WGS) entry which is preliminary data.</text>
</comment>
<evidence type="ECO:0000256" key="5">
    <source>
        <dbReference type="RuleBase" id="RU361279"/>
    </source>
</evidence>
<sequence>MTKVGDKKAARKFCGALRRAADPKAYEGLMYQLAEKLRRLPGKVLGVYQPIASEPDPMPAVRSWLSEGMNRTLALPWCLDSSASVMVYRIWHPGEALVPDAAGIPAAAGQQVIPDILLVPCLGWSAKHFRLGYGGGYFDRYLAALAKNGIHPQVVGIAYAACKVDDALFDSLDLPMDFVITECGEME</sequence>
<feature type="binding site" evidence="4">
    <location>
        <begin position="7"/>
        <end position="11"/>
    </location>
    <ligand>
        <name>ATP</name>
        <dbReference type="ChEBI" id="CHEBI:30616"/>
    </ligand>
</feature>
<keyword evidence="7" id="KW-1185">Reference proteome</keyword>
<dbReference type="EMBL" id="ATCF01000036">
    <property type="protein sequence ID" value="EPD97589.1"/>
    <property type="molecule type" value="Genomic_DNA"/>
</dbReference>
<dbReference type="eggNOG" id="COG0212">
    <property type="taxonomic scope" value="Bacteria"/>
</dbReference>
<dbReference type="HOGENOM" id="CLU_066245_0_1_4"/>
<dbReference type="GO" id="GO:0035999">
    <property type="term" value="P:tetrahydrofolate interconversion"/>
    <property type="evidence" value="ECO:0007669"/>
    <property type="project" value="TreeGrafter"/>
</dbReference>
<dbReference type="Proteomes" id="UP000014400">
    <property type="component" value="Unassembled WGS sequence"/>
</dbReference>